<evidence type="ECO:0000313" key="1">
    <source>
        <dbReference type="EMBL" id="SCC07786.1"/>
    </source>
</evidence>
<dbReference type="Proteomes" id="UP000199698">
    <property type="component" value="Unassembled WGS sequence"/>
</dbReference>
<protein>
    <submittedName>
        <fullName evidence="1">Uncharacterized protein</fullName>
    </submittedName>
</protein>
<dbReference type="AlphaFoldDB" id="A0A1C4BLJ9"/>
<keyword evidence="2" id="KW-1185">Reference proteome</keyword>
<proteinExistence type="predicted"/>
<dbReference type="STRING" id="1798183.GA0061080_102226"/>
<reference evidence="2" key="1">
    <citation type="submission" date="2016-08" db="EMBL/GenBank/DDBJ databases">
        <authorList>
            <person name="Varghese N."/>
            <person name="Submissions Spin"/>
        </authorList>
    </citation>
    <scope>NUCLEOTIDE SEQUENCE [LARGE SCALE GENOMIC DNA]</scope>
    <source>
        <strain evidence="2">R-53144</strain>
    </source>
</reference>
<name>A0A1C4BLJ9_9GAMM</name>
<dbReference type="RefSeq" id="WP_091123275.1">
    <property type="nucleotide sequence ID" value="NZ_FMBA01000022.1"/>
</dbReference>
<gene>
    <name evidence="1" type="ORF">GA0061080_102226</name>
</gene>
<dbReference type="OrthoDB" id="8442700at2"/>
<sequence length="362" mass="42273">MSKNKAKKYLLALKEQRNISIRVVQKVLTHESLKSGKSFDDLIEYYSQVGDKKSDPKIKKAGLVLEKLYNNNMIYGNRVCYFYTLQSKKQYELVEQIFKQIFASDEKNPETDLFREHYPFNIEQSNLDDLELGKNYFVKCIDNKDCIRLFSSSARAYKDSINIEPDALGGDYLEYYEIVGYKTIRHQPFDSIIFHKKKGIVEIQIDMAYPVTKDDRKMFVVDYHNLLKKTYREKYKEELLLVPYNIFNKIDLLYEEPEGSIVALEHKTGTNSVKKERMSSKKEDLKQEDFHSSGLSAICRQTNFYSITKKYDSPIFGEKNLIELVIAGGIKLIASPAPMINNAEINNCLYQEEYDYLINKLI</sequence>
<organism evidence="1 2">
    <name type="scientific">Gilliamella intestini</name>
    <dbReference type="NCBI Taxonomy" id="1798183"/>
    <lineage>
        <taxon>Bacteria</taxon>
        <taxon>Pseudomonadati</taxon>
        <taxon>Pseudomonadota</taxon>
        <taxon>Gammaproteobacteria</taxon>
        <taxon>Orbales</taxon>
        <taxon>Orbaceae</taxon>
        <taxon>Gilliamella</taxon>
    </lineage>
</organism>
<accession>A0A1C4BLJ9</accession>
<evidence type="ECO:0000313" key="2">
    <source>
        <dbReference type="Proteomes" id="UP000199698"/>
    </source>
</evidence>
<dbReference type="EMBL" id="FMBA01000022">
    <property type="protein sequence ID" value="SCC07786.1"/>
    <property type="molecule type" value="Genomic_DNA"/>
</dbReference>